<dbReference type="Proteomes" id="UP001560019">
    <property type="component" value="Unassembled WGS sequence"/>
</dbReference>
<feature type="transmembrane region" description="Helical" evidence="7">
    <location>
        <begin position="61"/>
        <end position="79"/>
    </location>
</feature>
<gene>
    <name evidence="10" type="ORF">Ga0609869_000451</name>
</gene>
<name>A0ABV3XP54_9RHOB</name>
<dbReference type="InterPro" id="IPR017871">
    <property type="entry name" value="ABC_transporter-like_CS"/>
</dbReference>
<dbReference type="PROSITE" id="PS00211">
    <property type="entry name" value="ABC_TRANSPORTER_1"/>
    <property type="match status" value="1"/>
</dbReference>
<comment type="caution">
    <text evidence="10">The sequence shown here is derived from an EMBL/GenBank/DDBJ whole genome shotgun (WGS) entry which is preliminary data.</text>
</comment>
<dbReference type="Gene3D" id="1.20.1560.10">
    <property type="entry name" value="ABC transporter type 1, transmembrane domain"/>
    <property type="match status" value="1"/>
</dbReference>
<feature type="domain" description="ABC transporter" evidence="8">
    <location>
        <begin position="344"/>
        <end position="577"/>
    </location>
</feature>
<evidence type="ECO:0000256" key="5">
    <source>
        <dbReference type="ARBA" id="ARBA00022989"/>
    </source>
</evidence>
<dbReference type="InterPro" id="IPR039421">
    <property type="entry name" value="Type_1_exporter"/>
</dbReference>
<evidence type="ECO:0000313" key="11">
    <source>
        <dbReference type="Proteomes" id="UP001560019"/>
    </source>
</evidence>
<keyword evidence="3" id="KW-0547">Nucleotide-binding</keyword>
<feature type="transmembrane region" description="Helical" evidence="7">
    <location>
        <begin position="132"/>
        <end position="157"/>
    </location>
</feature>
<dbReference type="SMART" id="SM00382">
    <property type="entry name" value="AAA"/>
    <property type="match status" value="1"/>
</dbReference>
<protein>
    <submittedName>
        <fullName evidence="10">Subfamily B ATP-binding cassette protein MsbA</fullName>
    </submittedName>
</protein>
<keyword evidence="2 7" id="KW-0812">Transmembrane</keyword>
<sequence length="583" mass="61899">MAGDEGRGVVGWLWHGYLRGHLRTIGAALVLMTVEGAMLGALSYLVKPLFDDVFVSGNKGAIPLVAGGVCAVFLIRALAGFGQRVLMARVGQRVSASLQRDLVGHMLTLDSLWFQKTPPGNLIERVRGDTLVAANIWSTVLAAGGRDLVALISLFAVALSIDWVWTLIAVAGVPLLIVPVMALQRWVRATTRAARAAAAEIATRLDEIFHGVVTIKLNRLEAREGDRFADTVDDYVQAQIRSMTGQAGIPALMDVIAGIGFLGVLSYGGLQIVAGEKTVGEFMSFFTAMALVFEPLRRIGNVSGAWQAALASLERLHAVFLDRPTILSPARPRALPAPGGACDIALKDVHLAYRDSPALNGLSFTAGAGQTTALVGPSGAGKSTVFNLLTRLVEPQSGTVAVGGVPVDALELTALRDLFSVVTQDAPLFDDTLRDNILLGRTDITEDRLAEVLKAAHVDDFLPALPAGLDSPAGPRGANLSGGQRQRVAIARALLRDAPILLLDEATSALDAKSEQAVQEALDRLAAGRTTLVIAHRLATVRDAEHIVVMDRGRVAEEGRHEDLIARGGIYSGLYRLQFAVES</sequence>
<keyword evidence="6 7" id="KW-0472">Membrane</keyword>
<organism evidence="10 11">
    <name type="scientific">Rhodovulum iodosum</name>
    <dbReference type="NCBI Taxonomy" id="68291"/>
    <lineage>
        <taxon>Bacteria</taxon>
        <taxon>Pseudomonadati</taxon>
        <taxon>Pseudomonadota</taxon>
        <taxon>Alphaproteobacteria</taxon>
        <taxon>Rhodobacterales</taxon>
        <taxon>Paracoccaceae</taxon>
        <taxon>Rhodovulum</taxon>
    </lineage>
</organism>
<dbReference type="SUPFAM" id="SSF90123">
    <property type="entry name" value="ABC transporter transmembrane region"/>
    <property type="match status" value="1"/>
</dbReference>
<reference evidence="10 11" key="1">
    <citation type="submission" date="2024-06" db="EMBL/GenBank/DDBJ databases">
        <title>Genome of Rhodovulum iodosum, a marine photoferrotroph.</title>
        <authorList>
            <person name="Bianchini G."/>
            <person name="Nikeleit V."/>
            <person name="Kappler A."/>
            <person name="Bryce C."/>
            <person name="Sanchez-Baracaldo P."/>
        </authorList>
    </citation>
    <scope>NUCLEOTIDE SEQUENCE [LARGE SCALE GENOMIC DNA]</scope>
    <source>
        <strain evidence="10 11">UT/N1</strain>
    </source>
</reference>
<evidence type="ECO:0000259" key="9">
    <source>
        <dbReference type="PROSITE" id="PS50929"/>
    </source>
</evidence>
<keyword evidence="11" id="KW-1185">Reference proteome</keyword>
<evidence type="ECO:0000256" key="6">
    <source>
        <dbReference type="ARBA" id="ARBA00023136"/>
    </source>
</evidence>
<dbReference type="SUPFAM" id="SSF52540">
    <property type="entry name" value="P-loop containing nucleoside triphosphate hydrolases"/>
    <property type="match status" value="1"/>
</dbReference>
<dbReference type="InterPro" id="IPR003439">
    <property type="entry name" value="ABC_transporter-like_ATP-bd"/>
</dbReference>
<keyword evidence="5 7" id="KW-1133">Transmembrane helix</keyword>
<evidence type="ECO:0000256" key="7">
    <source>
        <dbReference type="SAM" id="Phobius"/>
    </source>
</evidence>
<dbReference type="PROSITE" id="PS50893">
    <property type="entry name" value="ABC_TRANSPORTER_2"/>
    <property type="match status" value="1"/>
</dbReference>
<dbReference type="Pfam" id="PF00005">
    <property type="entry name" value="ABC_tran"/>
    <property type="match status" value="1"/>
</dbReference>
<evidence type="ECO:0000259" key="8">
    <source>
        <dbReference type="PROSITE" id="PS50893"/>
    </source>
</evidence>
<feature type="transmembrane region" description="Helical" evidence="7">
    <location>
        <begin position="163"/>
        <end position="183"/>
    </location>
</feature>
<evidence type="ECO:0000256" key="4">
    <source>
        <dbReference type="ARBA" id="ARBA00022840"/>
    </source>
</evidence>
<feature type="transmembrane region" description="Helical" evidence="7">
    <location>
        <begin position="25"/>
        <end position="46"/>
    </location>
</feature>
<keyword evidence="4 10" id="KW-0067">ATP-binding</keyword>
<comment type="subcellular location">
    <subcellularLocation>
        <location evidence="1">Cell membrane</location>
        <topology evidence="1">Multi-pass membrane protein</topology>
    </subcellularLocation>
</comment>
<evidence type="ECO:0000256" key="1">
    <source>
        <dbReference type="ARBA" id="ARBA00004651"/>
    </source>
</evidence>
<dbReference type="InterPro" id="IPR036640">
    <property type="entry name" value="ABC1_TM_sf"/>
</dbReference>
<proteinExistence type="predicted"/>
<feature type="domain" description="ABC transmembrane type-1" evidence="9">
    <location>
        <begin position="27"/>
        <end position="308"/>
    </location>
</feature>
<dbReference type="CDD" id="cd18552">
    <property type="entry name" value="ABC_6TM_MsbA_like"/>
    <property type="match status" value="1"/>
</dbReference>
<dbReference type="InterPro" id="IPR003593">
    <property type="entry name" value="AAA+_ATPase"/>
</dbReference>
<dbReference type="InterPro" id="IPR027417">
    <property type="entry name" value="P-loop_NTPase"/>
</dbReference>
<dbReference type="InterPro" id="IPR011527">
    <property type="entry name" value="ABC1_TM_dom"/>
</dbReference>
<evidence type="ECO:0000256" key="2">
    <source>
        <dbReference type="ARBA" id="ARBA00022692"/>
    </source>
</evidence>
<dbReference type="GO" id="GO:0005524">
    <property type="term" value="F:ATP binding"/>
    <property type="evidence" value="ECO:0007669"/>
    <property type="project" value="UniProtKB-KW"/>
</dbReference>
<dbReference type="EMBL" id="JBEHHI010000001">
    <property type="protein sequence ID" value="MEX5727098.1"/>
    <property type="molecule type" value="Genomic_DNA"/>
</dbReference>
<dbReference type="Pfam" id="PF00664">
    <property type="entry name" value="ABC_membrane"/>
    <property type="match status" value="1"/>
</dbReference>
<evidence type="ECO:0000256" key="3">
    <source>
        <dbReference type="ARBA" id="ARBA00022741"/>
    </source>
</evidence>
<dbReference type="RefSeq" id="WP_125408182.1">
    <property type="nucleotide sequence ID" value="NZ_JBEHHI010000001.1"/>
</dbReference>
<dbReference type="PROSITE" id="PS50929">
    <property type="entry name" value="ABC_TM1F"/>
    <property type="match status" value="1"/>
</dbReference>
<evidence type="ECO:0000313" key="10">
    <source>
        <dbReference type="EMBL" id="MEX5727098.1"/>
    </source>
</evidence>
<dbReference type="Gene3D" id="3.40.50.300">
    <property type="entry name" value="P-loop containing nucleotide triphosphate hydrolases"/>
    <property type="match status" value="1"/>
</dbReference>
<dbReference type="PANTHER" id="PTHR43394:SF1">
    <property type="entry name" value="ATP-BINDING CASSETTE SUB-FAMILY B MEMBER 10, MITOCHONDRIAL"/>
    <property type="match status" value="1"/>
</dbReference>
<dbReference type="PANTHER" id="PTHR43394">
    <property type="entry name" value="ATP-DEPENDENT PERMEASE MDL1, MITOCHONDRIAL"/>
    <property type="match status" value="1"/>
</dbReference>
<feature type="transmembrane region" description="Helical" evidence="7">
    <location>
        <begin position="251"/>
        <end position="270"/>
    </location>
</feature>
<accession>A0ABV3XP54</accession>